<keyword evidence="4" id="KW-1185">Reference proteome</keyword>
<evidence type="ECO:0000313" key="3">
    <source>
        <dbReference type="EMBL" id="TNC52319.1"/>
    </source>
</evidence>
<dbReference type="RefSeq" id="WP_139075003.1">
    <property type="nucleotide sequence ID" value="NZ_VDFU01000002.1"/>
</dbReference>
<dbReference type="SUPFAM" id="SSF53850">
    <property type="entry name" value="Periplasmic binding protein-like II"/>
    <property type="match status" value="1"/>
</dbReference>
<evidence type="ECO:0000313" key="4">
    <source>
        <dbReference type="Proteomes" id="UP000305887"/>
    </source>
</evidence>
<name>A0A5C4N273_9RHOB</name>
<feature type="chain" id="PRO_5022924423" evidence="1">
    <location>
        <begin position="23"/>
        <end position="325"/>
    </location>
</feature>
<dbReference type="PANTHER" id="PTHR30024:SF48">
    <property type="entry name" value="ABC TRANSPORTER SUBSTRATE-BINDING PROTEIN"/>
    <property type="match status" value="1"/>
</dbReference>
<reference evidence="3 4" key="1">
    <citation type="submission" date="2019-06" db="EMBL/GenBank/DDBJ databases">
        <title>YIM 131921 draft genome.</title>
        <authorList>
            <person name="Jiang L."/>
        </authorList>
    </citation>
    <scope>NUCLEOTIDE SEQUENCE [LARGE SCALE GENOMIC DNA]</scope>
    <source>
        <strain evidence="3 4">YIM 131921</strain>
    </source>
</reference>
<dbReference type="OrthoDB" id="5621714at2"/>
<dbReference type="Proteomes" id="UP000305887">
    <property type="component" value="Unassembled WGS sequence"/>
</dbReference>
<proteinExistence type="predicted"/>
<accession>A0A5C4N273</accession>
<dbReference type="InterPro" id="IPR015168">
    <property type="entry name" value="SsuA/THI5"/>
</dbReference>
<keyword evidence="1" id="KW-0732">Signal</keyword>
<protein>
    <submittedName>
        <fullName evidence="3">ABC transporter substrate-binding protein</fullName>
    </submittedName>
</protein>
<dbReference type="Gene3D" id="3.40.190.10">
    <property type="entry name" value="Periplasmic binding protein-like II"/>
    <property type="match status" value="2"/>
</dbReference>
<comment type="caution">
    <text evidence="3">The sequence shown here is derived from an EMBL/GenBank/DDBJ whole genome shotgun (WGS) entry which is preliminary data.</text>
</comment>
<feature type="domain" description="SsuA/THI5-like" evidence="2">
    <location>
        <begin position="48"/>
        <end position="248"/>
    </location>
</feature>
<sequence>MTIRHVALGAISAVCLSTAAFAQTPTPVLKAGVQAAGTVMWELDTIEHNGFDAANGFDLQIQELAGAPATQTAFLAGEVDMIVSDWLWVARQRAAGMDLVFLPYSKAVGGLMVAADSPAQSLQDLAGGKIGIAGGPVDKSWLILRAFAQQEYGIDLAAETEQVFGAPPLIHETALSGDLDGAINFWHFQAKMEAAGMRELVSVEDAAQALGLDPETPLLGYVLHEETLDAHPGLVDGLAAASREAKELLASDLGAWERIRPIMNAQNDEEFEQLREGFLAGTPAPGPVDEAAADKMLRLMAELGGEELVGNATTLPEGVFVGTGG</sequence>
<dbReference type="AlphaFoldDB" id="A0A5C4N273"/>
<evidence type="ECO:0000259" key="2">
    <source>
        <dbReference type="Pfam" id="PF09084"/>
    </source>
</evidence>
<dbReference type="Pfam" id="PF09084">
    <property type="entry name" value="NMT1"/>
    <property type="match status" value="1"/>
</dbReference>
<gene>
    <name evidence="3" type="ORF">FHG66_01905</name>
</gene>
<evidence type="ECO:0000256" key="1">
    <source>
        <dbReference type="SAM" id="SignalP"/>
    </source>
</evidence>
<dbReference type="EMBL" id="VDFU01000002">
    <property type="protein sequence ID" value="TNC52319.1"/>
    <property type="molecule type" value="Genomic_DNA"/>
</dbReference>
<organism evidence="3 4">
    <name type="scientific">Rubellimicrobium rubrum</name>
    <dbReference type="NCBI Taxonomy" id="2585369"/>
    <lineage>
        <taxon>Bacteria</taxon>
        <taxon>Pseudomonadati</taxon>
        <taxon>Pseudomonadota</taxon>
        <taxon>Alphaproteobacteria</taxon>
        <taxon>Rhodobacterales</taxon>
        <taxon>Roseobacteraceae</taxon>
        <taxon>Rubellimicrobium</taxon>
    </lineage>
</organism>
<feature type="signal peptide" evidence="1">
    <location>
        <begin position="1"/>
        <end position="22"/>
    </location>
</feature>
<dbReference type="PANTHER" id="PTHR30024">
    <property type="entry name" value="ALIPHATIC SULFONATES-BINDING PROTEIN-RELATED"/>
    <property type="match status" value="1"/>
</dbReference>